<evidence type="ECO:0000256" key="7">
    <source>
        <dbReference type="SAM" id="Phobius"/>
    </source>
</evidence>
<name>A0A434AZQ6_9BACT</name>
<feature type="transmembrane region" description="Helical" evidence="7">
    <location>
        <begin position="55"/>
        <end position="77"/>
    </location>
</feature>
<evidence type="ECO:0000313" key="9">
    <source>
        <dbReference type="Proteomes" id="UP000282985"/>
    </source>
</evidence>
<evidence type="ECO:0000256" key="5">
    <source>
        <dbReference type="ARBA" id="ARBA00022989"/>
    </source>
</evidence>
<dbReference type="PANTHER" id="PTHR33884:SF3">
    <property type="entry name" value="UPF0410 PROTEIN YMGE"/>
    <property type="match status" value="1"/>
</dbReference>
<comment type="subcellular location">
    <subcellularLocation>
        <location evidence="1">Cell membrane</location>
        <topology evidence="1">Multi-pass membrane protein</topology>
    </subcellularLocation>
</comment>
<keyword evidence="3" id="KW-1003">Cell membrane</keyword>
<evidence type="ECO:0000256" key="3">
    <source>
        <dbReference type="ARBA" id="ARBA00022475"/>
    </source>
</evidence>
<dbReference type="AlphaFoldDB" id="A0A434AZQ6"/>
<keyword evidence="6 7" id="KW-0472">Membrane</keyword>
<evidence type="ECO:0000256" key="1">
    <source>
        <dbReference type="ARBA" id="ARBA00004651"/>
    </source>
</evidence>
<evidence type="ECO:0000256" key="2">
    <source>
        <dbReference type="ARBA" id="ARBA00011006"/>
    </source>
</evidence>
<dbReference type="PANTHER" id="PTHR33884">
    <property type="entry name" value="UPF0410 PROTEIN YMGE"/>
    <property type="match status" value="1"/>
</dbReference>
<protein>
    <submittedName>
        <fullName evidence="8">GlsB/YeaQ/YmgE family stress response membrane protein</fullName>
    </submittedName>
</protein>
<evidence type="ECO:0000256" key="6">
    <source>
        <dbReference type="ARBA" id="ARBA00023136"/>
    </source>
</evidence>
<dbReference type="GO" id="GO:0005886">
    <property type="term" value="C:plasma membrane"/>
    <property type="evidence" value="ECO:0007669"/>
    <property type="project" value="UniProtKB-SubCell"/>
</dbReference>
<dbReference type="Proteomes" id="UP000282985">
    <property type="component" value="Unassembled WGS sequence"/>
</dbReference>
<gene>
    <name evidence="8" type="ORF">DLK05_00870</name>
</gene>
<keyword evidence="4 7" id="KW-0812">Transmembrane</keyword>
<evidence type="ECO:0000313" key="8">
    <source>
        <dbReference type="EMBL" id="RUT79937.1"/>
    </source>
</evidence>
<dbReference type="Pfam" id="PF04226">
    <property type="entry name" value="Transgly_assoc"/>
    <property type="match status" value="1"/>
</dbReference>
<keyword evidence="5 7" id="KW-1133">Transmembrane helix</keyword>
<proteinExistence type="inferred from homology"/>
<accession>A0A434AZQ6</accession>
<dbReference type="EMBL" id="RJJX01000001">
    <property type="protein sequence ID" value="RUT79937.1"/>
    <property type="molecule type" value="Genomic_DNA"/>
</dbReference>
<evidence type="ECO:0000256" key="4">
    <source>
        <dbReference type="ARBA" id="ARBA00022692"/>
    </source>
</evidence>
<dbReference type="RefSeq" id="WP_127342079.1">
    <property type="nucleotide sequence ID" value="NZ_RJJX01000001.1"/>
</dbReference>
<feature type="transmembrane region" description="Helical" evidence="7">
    <location>
        <begin position="28"/>
        <end position="49"/>
    </location>
</feature>
<keyword evidence="9" id="KW-1185">Reference proteome</keyword>
<organism evidence="8 9">
    <name type="scientific">Ancylomarina longa</name>
    <dbReference type="NCBI Taxonomy" id="2487017"/>
    <lineage>
        <taxon>Bacteria</taxon>
        <taxon>Pseudomonadati</taxon>
        <taxon>Bacteroidota</taxon>
        <taxon>Bacteroidia</taxon>
        <taxon>Marinilabiliales</taxon>
        <taxon>Marinifilaceae</taxon>
        <taxon>Ancylomarina</taxon>
    </lineage>
</organism>
<sequence length="82" mass="8723">MHYLIFLLIGLVAGWLASILIKGRGFGIFINMILGVIGSFIGGTAFGLMGIQLTGFFGLLVSATVGAIFIIWVVGLFSREKS</sequence>
<dbReference type="OrthoDB" id="1684438at2"/>
<feature type="transmembrane region" description="Helical" evidence="7">
    <location>
        <begin position="6"/>
        <end position="21"/>
    </location>
</feature>
<reference evidence="8 9" key="1">
    <citation type="submission" date="2018-11" db="EMBL/GenBank/DDBJ databases">
        <title>Parancylomarina longa gen. nov., sp. nov., isolated from sediments of southern Okinawa.</title>
        <authorList>
            <person name="Fu T."/>
        </authorList>
    </citation>
    <scope>NUCLEOTIDE SEQUENCE [LARGE SCALE GENOMIC DNA]</scope>
    <source>
        <strain evidence="8 9">T3-2 S1-C</strain>
    </source>
</reference>
<comment type="caution">
    <text evidence="8">The sequence shown here is derived from an EMBL/GenBank/DDBJ whole genome shotgun (WGS) entry which is preliminary data.</text>
</comment>
<dbReference type="InterPro" id="IPR007341">
    <property type="entry name" value="Transgly_assoc"/>
</dbReference>
<comment type="similarity">
    <text evidence="2">Belongs to the UPF0410 family.</text>
</comment>